<comment type="caution">
    <text evidence="2">The sequence shown here is derived from an EMBL/GenBank/DDBJ whole genome shotgun (WGS) entry which is preliminary data.</text>
</comment>
<dbReference type="SUPFAM" id="SSF51726">
    <property type="entry name" value="UROD/MetE-like"/>
    <property type="match status" value="1"/>
</dbReference>
<dbReference type="GO" id="GO:0032259">
    <property type="term" value="P:methylation"/>
    <property type="evidence" value="ECO:0007669"/>
    <property type="project" value="UniProtKB-KW"/>
</dbReference>
<dbReference type="InterPro" id="IPR052024">
    <property type="entry name" value="Methanogen_methyltrans"/>
</dbReference>
<evidence type="ECO:0000313" key="3">
    <source>
        <dbReference type="Proteomes" id="UP000239430"/>
    </source>
</evidence>
<dbReference type="AlphaFoldDB" id="A0A9X7J589"/>
<dbReference type="EMBL" id="PVXL01000027">
    <property type="protein sequence ID" value="PRR74826.1"/>
    <property type="molecule type" value="Genomic_DNA"/>
</dbReference>
<dbReference type="InterPro" id="IPR038071">
    <property type="entry name" value="UROD/MetE-like_sf"/>
</dbReference>
<organism evidence="2 3">
    <name type="scientific">Neomoorella stamsii</name>
    <dbReference type="NCBI Taxonomy" id="1266720"/>
    <lineage>
        <taxon>Bacteria</taxon>
        <taxon>Bacillati</taxon>
        <taxon>Bacillota</taxon>
        <taxon>Clostridia</taxon>
        <taxon>Neomoorellales</taxon>
        <taxon>Neomoorellaceae</taxon>
        <taxon>Neomoorella</taxon>
    </lineage>
</organism>
<gene>
    <name evidence="2" type="ORF">MOST_09340</name>
</gene>
<dbReference type="RefSeq" id="WP_054937114.1">
    <property type="nucleotide sequence ID" value="NZ_PVXL01000027.1"/>
</dbReference>
<keyword evidence="2" id="KW-0489">Methyltransferase</keyword>
<dbReference type="InterPro" id="IPR000257">
    <property type="entry name" value="Uroporphyrinogen_deCOase"/>
</dbReference>
<evidence type="ECO:0000259" key="1">
    <source>
        <dbReference type="Pfam" id="PF01208"/>
    </source>
</evidence>
<accession>A0A9X7J589</accession>
<dbReference type="Gene3D" id="3.20.20.210">
    <property type="match status" value="1"/>
</dbReference>
<name>A0A9X7J589_9FIRM</name>
<proteinExistence type="predicted"/>
<dbReference type="GO" id="GO:0004853">
    <property type="term" value="F:uroporphyrinogen decarboxylase activity"/>
    <property type="evidence" value="ECO:0007669"/>
    <property type="project" value="InterPro"/>
</dbReference>
<keyword evidence="3" id="KW-1185">Reference proteome</keyword>
<protein>
    <submittedName>
        <fullName evidence="2">Methylcobalamin:coenzyme M methyltransferase</fullName>
    </submittedName>
</protein>
<feature type="domain" description="Uroporphyrinogen decarboxylase (URO-D)" evidence="1">
    <location>
        <begin position="84"/>
        <end position="328"/>
    </location>
</feature>
<dbReference type="Pfam" id="PF01208">
    <property type="entry name" value="URO-D"/>
    <property type="match status" value="1"/>
</dbReference>
<reference evidence="2 3" key="1">
    <citation type="submission" date="2018-03" db="EMBL/GenBank/DDBJ databases">
        <title>Genome sequence of Moorella stamsii DSM 26217.</title>
        <authorList>
            <person name="Poehlein A."/>
            <person name="Daniel R."/>
        </authorList>
    </citation>
    <scope>NUCLEOTIDE SEQUENCE [LARGE SCALE GENOMIC DNA]</scope>
    <source>
        <strain evidence="3">DSM 26217</strain>
    </source>
</reference>
<keyword evidence="2" id="KW-0808">Transferase</keyword>
<evidence type="ECO:0000313" key="2">
    <source>
        <dbReference type="EMBL" id="PRR74826.1"/>
    </source>
</evidence>
<sequence length="335" mass="38105">MKQQMSSRERFLTALHRGQPDRVPWLEGYIHQSLADRIVGRRTNLPPGWCISPDVYPILCLDAIVYDFLPPIFATMERHGDVLQVKEPLLKSKDDLKALKEFLPDPDKPEFYASASELLAFARQRDLAAIAAVRLGVSNTYNSMGYDNFCYALYDDPEFILESMEIYGEWCIKVITHVNEMGFDAIWISEDIAFKWGPMFSPEQFRKYMLPHEKKVADHIALPKIYHTDGNPLLLLPDLLTLNINALANLEHGAVDIFKVKEEYGDKICLIGNIDLHYTLPDGTPEETVLETKEKIERVGKGGGYIIASSNGLTEYCKVENILALNGAILRYGWY</sequence>
<dbReference type="GO" id="GO:0006779">
    <property type="term" value="P:porphyrin-containing compound biosynthetic process"/>
    <property type="evidence" value="ECO:0007669"/>
    <property type="project" value="InterPro"/>
</dbReference>
<dbReference type="PANTHER" id="PTHR47099">
    <property type="entry name" value="METHYLCOBAMIDE:COM METHYLTRANSFERASE MTBA"/>
    <property type="match status" value="1"/>
</dbReference>
<dbReference type="PANTHER" id="PTHR47099:SF1">
    <property type="entry name" value="METHYLCOBAMIDE:COM METHYLTRANSFERASE MTBA"/>
    <property type="match status" value="1"/>
</dbReference>
<dbReference type="Proteomes" id="UP000239430">
    <property type="component" value="Unassembled WGS sequence"/>
</dbReference>
<dbReference type="GO" id="GO:0008168">
    <property type="term" value="F:methyltransferase activity"/>
    <property type="evidence" value="ECO:0007669"/>
    <property type="project" value="UniProtKB-KW"/>
</dbReference>